<name>M0DKK8_9EURY</name>
<accession>M0DKK8</accession>
<organism evidence="2 3">
    <name type="scientific">Halorubrum tebenquichense DSM 14210</name>
    <dbReference type="NCBI Taxonomy" id="1227485"/>
    <lineage>
        <taxon>Archaea</taxon>
        <taxon>Methanobacteriati</taxon>
        <taxon>Methanobacteriota</taxon>
        <taxon>Stenosarchaea group</taxon>
        <taxon>Halobacteria</taxon>
        <taxon>Halobacteriales</taxon>
        <taxon>Haloferacaceae</taxon>
        <taxon>Halorubrum</taxon>
    </lineage>
</organism>
<dbReference type="OrthoDB" id="350189at2157"/>
<evidence type="ECO:0000313" key="2">
    <source>
        <dbReference type="EMBL" id="ELZ35358.1"/>
    </source>
</evidence>
<feature type="region of interest" description="Disordered" evidence="1">
    <location>
        <begin position="51"/>
        <end position="73"/>
    </location>
</feature>
<keyword evidence="3" id="KW-1185">Reference proteome</keyword>
<evidence type="ECO:0000256" key="1">
    <source>
        <dbReference type="SAM" id="MobiDB-lite"/>
    </source>
</evidence>
<evidence type="ECO:0008006" key="4">
    <source>
        <dbReference type="Google" id="ProtNLM"/>
    </source>
</evidence>
<proteinExistence type="predicted"/>
<gene>
    <name evidence="2" type="ORF">C472_12510</name>
</gene>
<dbReference type="AlphaFoldDB" id="M0DKK8"/>
<dbReference type="PATRIC" id="fig|1227485.3.peg.2453"/>
<comment type="caution">
    <text evidence="2">The sequence shown here is derived from an EMBL/GenBank/DDBJ whole genome shotgun (WGS) entry which is preliminary data.</text>
</comment>
<protein>
    <recommendedName>
        <fullName evidence="4">C2H2-type domain-containing protein</fullName>
    </recommendedName>
</protein>
<evidence type="ECO:0000313" key="3">
    <source>
        <dbReference type="Proteomes" id="UP000011523"/>
    </source>
</evidence>
<reference evidence="2 3" key="1">
    <citation type="journal article" date="2014" name="PLoS Genet.">
        <title>Phylogenetically driven sequencing of extremely halophilic archaea reveals strategies for static and dynamic osmo-response.</title>
        <authorList>
            <person name="Becker E.A."/>
            <person name="Seitzer P.M."/>
            <person name="Tritt A."/>
            <person name="Larsen D."/>
            <person name="Krusor M."/>
            <person name="Yao A.I."/>
            <person name="Wu D."/>
            <person name="Madern D."/>
            <person name="Eisen J.A."/>
            <person name="Darling A.E."/>
            <person name="Facciotti M.T."/>
        </authorList>
    </citation>
    <scope>NUCLEOTIDE SEQUENCE [LARGE SCALE GENOMIC DNA]</scope>
    <source>
        <strain evidence="2 3">DSM 14210</strain>
    </source>
</reference>
<sequence length="73" mass="8062">MTTYGCQICDFSSTSPAGISSHGRKHRNEFESIVGRQPDDYDEVVALLRDGDTPEDYDGETGVPTTLEEYADD</sequence>
<dbReference type="Proteomes" id="UP000011523">
    <property type="component" value="Unassembled WGS sequence"/>
</dbReference>
<dbReference type="RefSeq" id="WP_006630149.1">
    <property type="nucleotide sequence ID" value="NZ_AOJD01000064.1"/>
</dbReference>
<dbReference type="EMBL" id="AOJD01000064">
    <property type="protein sequence ID" value="ELZ35358.1"/>
    <property type="molecule type" value="Genomic_DNA"/>
</dbReference>